<gene>
    <name evidence="3" type="ORF">CXQ87_002776</name>
</gene>
<feature type="signal peptide" evidence="2">
    <location>
        <begin position="1"/>
        <end position="16"/>
    </location>
</feature>
<dbReference type="PANTHER" id="PTHR35523:SF1">
    <property type="entry name" value="CELL WALL PROTEIN SED1"/>
    <property type="match status" value="1"/>
</dbReference>
<keyword evidence="4" id="KW-1185">Reference proteome</keyword>
<dbReference type="PANTHER" id="PTHR35523">
    <property type="entry name" value="CELL WALL PROTEIN SED1"/>
    <property type="match status" value="1"/>
</dbReference>
<feature type="compositionally biased region" description="Low complexity" evidence="1">
    <location>
        <begin position="274"/>
        <end position="288"/>
    </location>
</feature>
<keyword evidence="2" id="KW-0732">Signal</keyword>
<dbReference type="RefSeq" id="XP_025335569.1">
    <property type="nucleotide sequence ID" value="XM_025481269.1"/>
</dbReference>
<dbReference type="Proteomes" id="UP000244406">
    <property type="component" value="Unassembled WGS sequence"/>
</dbReference>
<dbReference type="GeneID" id="37002776"/>
<evidence type="ECO:0000256" key="1">
    <source>
        <dbReference type="SAM" id="MobiDB-lite"/>
    </source>
</evidence>
<feature type="chain" id="PRO_5015917661" description="Flo11 domain-containing protein" evidence="2">
    <location>
        <begin position="17"/>
        <end position="313"/>
    </location>
</feature>
<dbReference type="EMBL" id="PKFP01000001">
    <property type="protein sequence ID" value="PVH14629.1"/>
    <property type="molecule type" value="Genomic_DNA"/>
</dbReference>
<accession>A0A2V1A9A4</accession>
<proteinExistence type="predicted"/>
<dbReference type="VEuPathDB" id="FungiDB:CXQ87_002776"/>
<dbReference type="GO" id="GO:0005199">
    <property type="term" value="F:structural constituent of cell wall"/>
    <property type="evidence" value="ECO:0007669"/>
    <property type="project" value="InterPro"/>
</dbReference>
<comment type="caution">
    <text evidence="3">The sequence shown here is derived from an EMBL/GenBank/DDBJ whole genome shotgun (WGS) entry which is preliminary data.</text>
</comment>
<evidence type="ECO:0000313" key="4">
    <source>
        <dbReference type="Proteomes" id="UP000244406"/>
    </source>
</evidence>
<organism evidence="3 4">
    <name type="scientific">Candidozyma duobushaemuli</name>
    <dbReference type="NCBI Taxonomy" id="1231522"/>
    <lineage>
        <taxon>Eukaryota</taxon>
        <taxon>Fungi</taxon>
        <taxon>Dikarya</taxon>
        <taxon>Ascomycota</taxon>
        <taxon>Saccharomycotina</taxon>
        <taxon>Pichiomycetes</taxon>
        <taxon>Metschnikowiaceae</taxon>
        <taxon>Candidozyma</taxon>
    </lineage>
</organism>
<feature type="region of interest" description="Disordered" evidence="1">
    <location>
        <begin position="219"/>
        <end position="288"/>
    </location>
</feature>
<name>A0A2V1A9A4_9ASCO</name>
<protein>
    <recommendedName>
        <fullName evidence="5">Flo11 domain-containing protein</fullName>
    </recommendedName>
</protein>
<feature type="region of interest" description="Disordered" evidence="1">
    <location>
        <begin position="144"/>
        <end position="167"/>
    </location>
</feature>
<evidence type="ECO:0000313" key="3">
    <source>
        <dbReference type="EMBL" id="PVH14629.1"/>
    </source>
</evidence>
<evidence type="ECO:0008006" key="5">
    <source>
        <dbReference type="Google" id="ProtNLM"/>
    </source>
</evidence>
<dbReference type="AlphaFoldDB" id="A0A2V1A9A4"/>
<feature type="compositionally biased region" description="Basic and acidic residues" evidence="1">
    <location>
        <begin position="228"/>
        <end position="273"/>
    </location>
</feature>
<sequence>MKYSTLALFATAVVAAEETFNLRVVSENTEVDGKGISPVREGAGINFYLLEAEVGPEFHYNAEEARLYQYDGDDQANVGADAGFLQGGRAVEPSEVTFNDEGVLKIAEQLWACKELNDPSQHFVEDYGVAAADEAPNDTCHKISLQRDDGGKEEPAPSHDGWNQTTTKQVTVTGYTTYCPEPTTLTVTTCVEKECAPKEVTVSEPKTVTITEECLVDKTTTPQPSKVEPTEKPKETEPKETTPKETKPKETAPKETAPKETEPKETAPKETETKPSSVAAPSTSASVTSFEGAAVKNAAGFVAGVAGVAALLI</sequence>
<reference evidence="3 4" key="1">
    <citation type="submission" date="2017-12" db="EMBL/GenBank/DDBJ databases">
        <title>Genome Sequence of the Amphotericin B-resistant Candida duobushaemulonii strain, B09383.</title>
        <authorList>
            <person name="Chow N.A."/>
            <person name="Gade L."/>
            <person name="Batra D."/>
            <person name="Rowe L.A."/>
            <person name="Loparev V.N."/>
            <person name="Litvintseva A.P."/>
        </authorList>
    </citation>
    <scope>NUCLEOTIDE SEQUENCE [LARGE SCALE GENOMIC DNA]</scope>
    <source>
        <strain evidence="3 4">B09383</strain>
    </source>
</reference>
<feature type="compositionally biased region" description="Basic and acidic residues" evidence="1">
    <location>
        <begin position="144"/>
        <end position="157"/>
    </location>
</feature>
<dbReference type="InterPro" id="IPR038843">
    <property type="entry name" value="Sed1/Spi1"/>
</dbReference>
<dbReference type="GO" id="GO:0009277">
    <property type="term" value="C:fungal-type cell wall"/>
    <property type="evidence" value="ECO:0007669"/>
    <property type="project" value="TreeGrafter"/>
</dbReference>
<evidence type="ECO:0000256" key="2">
    <source>
        <dbReference type="SAM" id="SignalP"/>
    </source>
</evidence>
<dbReference type="GO" id="GO:0031505">
    <property type="term" value="P:fungal-type cell wall organization"/>
    <property type="evidence" value="ECO:0007669"/>
    <property type="project" value="InterPro"/>
</dbReference>